<comment type="caution">
    <text evidence="2">The sequence shown here is derived from an EMBL/GenBank/DDBJ whole genome shotgun (WGS) entry which is preliminary data.</text>
</comment>
<evidence type="ECO:0000313" key="2">
    <source>
        <dbReference type="EMBL" id="MCM2387979.1"/>
    </source>
</evidence>
<sequence>MGFFLIFGVLIAAALIYDKDVNSKNTSQSVSTQSSSVLPESPYELAERDALSNLAGLSDRARADKSAPGIHGEVSLPAAGGGSEVLAWQLGKVTAASAGKVTVRSGDGTTWTWQLTKDTDRTEKATPRKGDEVYVLGSRKGDTRTAGHLVNADVDAVEDGEPLLELPDGCAKEKKGDRLTVTCGSTEDRKDKKDGKKQDGKPKTGEQQGLEGASVPL</sequence>
<evidence type="ECO:0000256" key="1">
    <source>
        <dbReference type="SAM" id="MobiDB-lite"/>
    </source>
</evidence>
<gene>
    <name evidence="2" type="ORF">NBG84_06555</name>
</gene>
<dbReference type="EMBL" id="JAMQAW010000006">
    <property type="protein sequence ID" value="MCM2387979.1"/>
    <property type="molecule type" value="Genomic_DNA"/>
</dbReference>
<organism evidence="2 3">
    <name type="scientific">Streptomyces albipurpureus</name>
    <dbReference type="NCBI Taxonomy" id="2897419"/>
    <lineage>
        <taxon>Bacteria</taxon>
        <taxon>Bacillati</taxon>
        <taxon>Actinomycetota</taxon>
        <taxon>Actinomycetes</taxon>
        <taxon>Kitasatosporales</taxon>
        <taxon>Streptomycetaceae</taxon>
        <taxon>Streptomyces</taxon>
    </lineage>
</organism>
<dbReference type="RefSeq" id="WP_250918323.1">
    <property type="nucleotide sequence ID" value="NZ_JAMQAW010000006.1"/>
</dbReference>
<reference evidence="2" key="1">
    <citation type="submission" date="2022-06" db="EMBL/GenBank/DDBJ databases">
        <title>Genome public.</title>
        <authorList>
            <person name="Sun Q."/>
        </authorList>
    </citation>
    <scope>NUCLEOTIDE SEQUENCE</scope>
    <source>
        <strain evidence="2">CWNU-1</strain>
    </source>
</reference>
<protein>
    <recommendedName>
        <fullName evidence="4">Secreted protein</fullName>
    </recommendedName>
</protein>
<name>A0ABT0UH69_9ACTN</name>
<dbReference type="Proteomes" id="UP001431429">
    <property type="component" value="Unassembled WGS sequence"/>
</dbReference>
<evidence type="ECO:0008006" key="4">
    <source>
        <dbReference type="Google" id="ProtNLM"/>
    </source>
</evidence>
<feature type="region of interest" description="Disordered" evidence="1">
    <location>
        <begin position="167"/>
        <end position="217"/>
    </location>
</feature>
<keyword evidence="3" id="KW-1185">Reference proteome</keyword>
<accession>A0ABT0UH69</accession>
<evidence type="ECO:0000313" key="3">
    <source>
        <dbReference type="Proteomes" id="UP001431429"/>
    </source>
</evidence>
<proteinExistence type="predicted"/>
<feature type="compositionally biased region" description="Basic and acidic residues" evidence="1">
    <location>
        <begin position="186"/>
        <end position="204"/>
    </location>
</feature>